<comment type="caution">
    <text evidence="1">The sequence shown here is derived from an EMBL/GenBank/DDBJ whole genome shotgun (WGS) entry which is preliminary data.</text>
</comment>
<organism evidence="1 2">
    <name type="scientific">Candidatus Berkelbacteria bacterium RIFCSPHIGHO2_12_FULL_36_9</name>
    <dbReference type="NCBI Taxonomy" id="1797469"/>
    <lineage>
        <taxon>Bacteria</taxon>
        <taxon>Candidatus Berkelbacteria</taxon>
    </lineage>
</organism>
<reference evidence="1 2" key="1">
    <citation type="journal article" date="2016" name="Nat. Commun.">
        <title>Thousands of microbial genomes shed light on interconnected biogeochemical processes in an aquifer system.</title>
        <authorList>
            <person name="Anantharaman K."/>
            <person name="Brown C.T."/>
            <person name="Hug L.A."/>
            <person name="Sharon I."/>
            <person name="Castelle C.J."/>
            <person name="Probst A.J."/>
            <person name="Thomas B.C."/>
            <person name="Singh A."/>
            <person name="Wilkins M.J."/>
            <person name="Karaoz U."/>
            <person name="Brodie E.L."/>
            <person name="Williams K.H."/>
            <person name="Hubbard S.S."/>
            <person name="Banfield J.F."/>
        </authorList>
    </citation>
    <scope>NUCLEOTIDE SEQUENCE [LARGE SCALE GENOMIC DNA]</scope>
</reference>
<proteinExistence type="predicted"/>
<gene>
    <name evidence="1" type="ORF">A3F08_02460</name>
</gene>
<evidence type="ECO:0000313" key="1">
    <source>
        <dbReference type="EMBL" id="OGD67203.1"/>
    </source>
</evidence>
<sequence>MRFLKTGLMVLMFLISLLNIVYAQTLKDKLARDGMFANATRFASKNGKIAEIRRDTNGNDQIWVDNKQVTFIAPIRRIFMCGTWGNRLNNNRQRIYDVKWSPDEKKLAITIDLLYHVVVSGQDRYSPMVFVLFLNNLKMVFVGGAKPGWAMYSCAYCPKWIDNNWLKYKGWADGMPFDSAVRCDGTVDVNQCEPIIDLPAFEKQNKLAGVKMQYPTPPTL</sequence>
<evidence type="ECO:0000313" key="2">
    <source>
        <dbReference type="Proteomes" id="UP000176451"/>
    </source>
</evidence>
<dbReference type="AlphaFoldDB" id="A0A1F5EIL6"/>
<accession>A0A1F5EIL6</accession>
<protein>
    <submittedName>
        <fullName evidence="1">Uncharacterized protein</fullName>
    </submittedName>
</protein>
<name>A0A1F5EIL6_9BACT</name>
<dbReference type="EMBL" id="MEZV01000018">
    <property type="protein sequence ID" value="OGD67203.1"/>
    <property type="molecule type" value="Genomic_DNA"/>
</dbReference>
<dbReference type="Proteomes" id="UP000176451">
    <property type="component" value="Unassembled WGS sequence"/>
</dbReference>